<evidence type="ECO:0000256" key="2">
    <source>
        <dbReference type="SAM" id="SignalP"/>
    </source>
</evidence>
<organism evidence="3 4">
    <name type="scientific">Mycena chlorophos</name>
    <name type="common">Agaric fungus</name>
    <name type="synonym">Agaricus chlorophos</name>
    <dbReference type="NCBI Taxonomy" id="658473"/>
    <lineage>
        <taxon>Eukaryota</taxon>
        <taxon>Fungi</taxon>
        <taxon>Dikarya</taxon>
        <taxon>Basidiomycota</taxon>
        <taxon>Agaricomycotina</taxon>
        <taxon>Agaricomycetes</taxon>
        <taxon>Agaricomycetidae</taxon>
        <taxon>Agaricales</taxon>
        <taxon>Marasmiineae</taxon>
        <taxon>Mycenaceae</taxon>
        <taxon>Mycena</taxon>
    </lineage>
</organism>
<keyword evidence="4" id="KW-1185">Reference proteome</keyword>
<evidence type="ECO:0000313" key="3">
    <source>
        <dbReference type="EMBL" id="GAT60024.1"/>
    </source>
</evidence>
<sequence>MYAFLAWTLGHEFAHLAQAAFANQPTPEKLHGLRMRNRQHVDNGQLVDNVGFDASGKKVASGEAGWEWERRNGGEMCLCFVGPDYMQGEITGLAVEIKVNQWRYIEFASPLLARLASAEWSGLASALAQCPMQAPFKMQGRARAAKRCPEPIPSDDADNNISPSPSTNVPPKELWSGAWVNQEEQEQAEADVDVDTDADAARCLPQIFEELEKLPDENILSSAQRDLMITGPALCLYFAALRCVTSPPSVPLPRSNKTAAPMELSYENCPPAFVSFLRVWSHTVAPIQTLPSELQHDLARIICGLQAIVAPLQPALNGIAAGLRAVAIEISQRRLACDRVHSGDALRVDCGFARAPSVSAGAPPHGSHTRILFAILDVATTAVTPEGNVVGVLGKELTLGQCPPPLRPFMCELAAIGQAARTLEEEDNATAMKCAQRGKPIPPTRMDRVRMMLELGVGSSRPPGASVEEEGRRSVEGRAVSFTNRINALSLGMTRLKAFRERQQDVFTVLAGIGT</sequence>
<keyword evidence="2" id="KW-0732">Signal</keyword>
<reference evidence="3" key="1">
    <citation type="submission" date="2014-09" db="EMBL/GenBank/DDBJ databases">
        <title>Genome sequence of the luminous mushroom Mycena chlorophos for searching fungal bioluminescence genes.</title>
        <authorList>
            <person name="Tanaka Y."/>
            <person name="Kasuga D."/>
            <person name="Oba Y."/>
            <person name="Hase S."/>
            <person name="Sato K."/>
            <person name="Oba Y."/>
            <person name="Sakakibara Y."/>
        </authorList>
    </citation>
    <scope>NUCLEOTIDE SEQUENCE</scope>
</reference>
<feature type="compositionally biased region" description="Polar residues" evidence="1">
    <location>
        <begin position="159"/>
        <end position="168"/>
    </location>
</feature>
<gene>
    <name evidence="3" type="ORF">MCHLO_16233</name>
</gene>
<feature type="signal peptide" evidence="2">
    <location>
        <begin position="1"/>
        <end position="19"/>
    </location>
</feature>
<accession>A0ABQ0MAA6</accession>
<dbReference type="EMBL" id="DF849930">
    <property type="protein sequence ID" value="GAT60024.1"/>
    <property type="molecule type" value="Genomic_DNA"/>
</dbReference>
<feature type="chain" id="PRO_5046927324" evidence="2">
    <location>
        <begin position="20"/>
        <end position="515"/>
    </location>
</feature>
<proteinExistence type="predicted"/>
<dbReference type="Proteomes" id="UP000815677">
    <property type="component" value="Unassembled WGS sequence"/>
</dbReference>
<feature type="region of interest" description="Disordered" evidence="1">
    <location>
        <begin position="143"/>
        <end position="168"/>
    </location>
</feature>
<evidence type="ECO:0000313" key="4">
    <source>
        <dbReference type="Proteomes" id="UP000815677"/>
    </source>
</evidence>
<protein>
    <submittedName>
        <fullName evidence="3">Uncharacterized protein</fullName>
    </submittedName>
</protein>
<name>A0ABQ0MAA6_MYCCL</name>
<evidence type="ECO:0000256" key="1">
    <source>
        <dbReference type="SAM" id="MobiDB-lite"/>
    </source>
</evidence>